<evidence type="ECO:0000313" key="2">
    <source>
        <dbReference type="Proteomes" id="UP000838756"/>
    </source>
</evidence>
<organism evidence="1 2">
    <name type="scientific">Pararge aegeria aegeria</name>
    <dbReference type="NCBI Taxonomy" id="348720"/>
    <lineage>
        <taxon>Eukaryota</taxon>
        <taxon>Metazoa</taxon>
        <taxon>Ecdysozoa</taxon>
        <taxon>Arthropoda</taxon>
        <taxon>Hexapoda</taxon>
        <taxon>Insecta</taxon>
        <taxon>Pterygota</taxon>
        <taxon>Neoptera</taxon>
        <taxon>Endopterygota</taxon>
        <taxon>Lepidoptera</taxon>
        <taxon>Glossata</taxon>
        <taxon>Ditrysia</taxon>
        <taxon>Papilionoidea</taxon>
        <taxon>Nymphalidae</taxon>
        <taxon>Satyrinae</taxon>
        <taxon>Satyrini</taxon>
        <taxon>Parargina</taxon>
        <taxon>Pararge</taxon>
    </lineage>
</organism>
<protein>
    <submittedName>
        <fullName evidence="1">Jg7513 protein</fullName>
    </submittedName>
</protein>
<keyword evidence="2" id="KW-1185">Reference proteome</keyword>
<comment type="caution">
    <text evidence="1">The sequence shown here is derived from an EMBL/GenBank/DDBJ whole genome shotgun (WGS) entry which is preliminary data.</text>
</comment>
<proteinExistence type="predicted"/>
<accession>A0A8S4RED1</accession>
<dbReference type="Proteomes" id="UP000838756">
    <property type="component" value="Unassembled WGS sequence"/>
</dbReference>
<reference evidence="1" key="1">
    <citation type="submission" date="2022-03" db="EMBL/GenBank/DDBJ databases">
        <authorList>
            <person name="Lindestad O."/>
        </authorList>
    </citation>
    <scope>NUCLEOTIDE SEQUENCE</scope>
</reference>
<name>A0A8S4RED1_9NEOP</name>
<evidence type="ECO:0000313" key="1">
    <source>
        <dbReference type="EMBL" id="CAH2235104.1"/>
    </source>
</evidence>
<dbReference type="AlphaFoldDB" id="A0A8S4RED1"/>
<gene>
    <name evidence="1" type="primary">jg7513</name>
    <name evidence="1" type="ORF">PAEG_LOCUS12784</name>
</gene>
<sequence length="76" mass="8746">MTYPTEPERDQEQDRELNVLFEAQGRVTAYIKPLAGTKSFLLKKSNTIHRPGAGIKPRSPRFAVEYDNQDHRGFVK</sequence>
<dbReference type="EMBL" id="CAKXAJ010025112">
    <property type="protein sequence ID" value="CAH2235104.1"/>
    <property type="molecule type" value="Genomic_DNA"/>
</dbReference>